<evidence type="ECO:0000256" key="2">
    <source>
        <dbReference type="ARBA" id="ARBA00022884"/>
    </source>
</evidence>
<sequence>MEGREILVRLNKYLSMCGVASRRKADQLILEGRVKVNGLVVKELGWKIDPEKDTVEVDGKVVKPPRFMYIALYKPCCYLTALGKSKEGKRTIEELLKDVPVRVYPAGRLDYNAEGLLILTNDGELANRIMHPRYKLPKTYQVLVKGRVSPKTLEKMKEGAVLEDGFAKPVSVRLIRYEGKNSLLKIVFTEGRKHIVKRFTAHFGHKVLRLKRTAIGPIKLGKLSPGKWRELSEEEVHMLKKAVKMVK</sequence>
<dbReference type="SMART" id="SM00363">
    <property type="entry name" value="S4"/>
    <property type="match status" value="1"/>
</dbReference>
<dbReference type="PANTHER" id="PTHR47683:SF2">
    <property type="entry name" value="RNA-BINDING S4 DOMAIN-CONTAINING PROTEIN"/>
    <property type="match status" value="1"/>
</dbReference>
<protein>
    <recommendedName>
        <fullName evidence="5">Pseudouridine synthase</fullName>
        <ecNumber evidence="5">5.4.99.-</ecNumber>
    </recommendedName>
</protein>
<name>A0A7C5WY86_9AQUI</name>
<dbReference type="InterPro" id="IPR002942">
    <property type="entry name" value="S4_RNA-bd"/>
</dbReference>
<dbReference type="NCBIfam" id="TIGR00093">
    <property type="entry name" value="pseudouridine synthase"/>
    <property type="match status" value="1"/>
</dbReference>
<comment type="similarity">
    <text evidence="1 5">Belongs to the pseudouridine synthase RsuA family.</text>
</comment>
<evidence type="ECO:0000313" key="7">
    <source>
        <dbReference type="EMBL" id="HHO73370.1"/>
    </source>
</evidence>
<dbReference type="CDD" id="cd00165">
    <property type="entry name" value="S4"/>
    <property type="match status" value="1"/>
</dbReference>
<dbReference type="Gene3D" id="3.10.290.10">
    <property type="entry name" value="RNA-binding S4 domain"/>
    <property type="match status" value="1"/>
</dbReference>
<evidence type="ECO:0000256" key="1">
    <source>
        <dbReference type="ARBA" id="ARBA00008348"/>
    </source>
</evidence>
<dbReference type="GO" id="GO:0005829">
    <property type="term" value="C:cytosol"/>
    <property type="evidence" value="ECO:0007669"/>
    <property type="project" value="UniProtKB-ARBA"/>
</dbReference>
<dbReference type="InterPro" id="IPR050343">
    <property type="entry name" value="RsuA_PseudoU_synthase"/>
</dbReference>
<dbReference type="InterPro" id="IPR042092">
    <property type="entry name" value="PsdUridine_s_RsuA/RluB/E/F_cat"/>
</dbReference>
<dbReference type="FunFam" id="3.30.70.1560:FF:000001">
    <property type="entry name" value="Pseudouridine synthase"/>
    <property type="match status" value="1"/>
</dbReference>
<dbReference type="AlphaFoldDB" id="A0A7C5WY86"/>
<gene>
    <name evidence="7" type="ORF">ENN04_01885</name>
</gene>
<dbReference type="GO" id="GO:0003723">
    <property type="term" value="F:RNA binding"/>
    <property type="evidence" value="ECO:0007669"/>
    <property type="project" value="UniProtKB-KW"/>
</dbReference>
<feature type="domain" description="RNA-binding S4" evidence="6">
    <location>
        <begin position="8"/>
        <end position="70"/>
    </location>
</feature>
<dbReference type="SUPFAM" id="SSF55120">
    <property type="entry name" value="Pseudouridine synthase"/>
    <property type="match status" value="1"/>
</dbReference>
<dbReference type="InterPro" id="IPR006145">
    <property type="entry name" value="PsdUridine_synth_RsuA/RluA"/>
</dbReference>
<dbReference type="InterPro" id="IPR036986">
    <property type="entry name" value="S4_RNA-bd_sf"/>
</dbReference>
<dbReference type="InterPro" id="IPR000748">
    <property type="entry name" value="PsdUridine_synth_RsuA/RluB/E/F"/>
</dbReference>
<evidence type="ECO:0000256" key="3">
    <source>
        <dbReference type="ARBA" id="ARBA00023235"/>
    </source>
</evidence>
<dbReference type="InterPro" id="IPR018496">
    <property type="entry name" value="PsdUridine_synth_RsuA/RluB_CS"/>
</dbReference>
<dbReference type="InterPro" id="IPR020094">
    <property type="entry name" value="TruA/RsuA/RluB/E/F_N"/>
</dbReference>
<dbReference type="Gene3D" id="3.30.70.1560">
    <property type="entry name" value="Alpha-L RNA-binding motif"/>
    <property type="match status" value="1"/>
</dbReference>
<dbReference type="Pfam" id="PF00849">
    <property type="entry name" value="PseudoU_synth_2"/>
    <property type="match status" value="1"/>
</dbReference>
<evidence type="ECO:0000256" key="4">
    <source>
        <dbReference type="PROSITE-ProRule" id="PRU00182"/>
    </source>
</evidence>
<evidence type="ECO:0000256" key="5">
    <source>
        <dbReference type="RuleBase" id="RU003887"/>
    </source>
</evidence>
<dbReference type="GO" id="GO:0120159">
    <property type="term" value="F:rRNA pseudouridine synthase activity"/>
    <property type="evidence" value="ECO:0007669"/>
    <property type="project" value="UniProtKB-ARBA"/>
</dbReference>
<dbReference type="Pfam" id="PF01479">
    <property type="entry name" value="S4"/>
    <property type="match status" value="1"/>
</dbReference>
<keyword evidence="3 5" id="KW-0413">Isomerase</keyword>
<accession>A0A7C5WY86</accession>
<dbReference type="SUPFAM" id="SSF55174">
    <property type="entry name" value="Alpha-L RNA-binding motif"/>
    <property type="match status" value="1"/>
</dbReference>
<dbReference type="PROSITE" id="PS01149">
    <property type="entry name" value="PSI_RSU"/>
    <property type="match status" value="1"/>
</dbReference>
<dbReference type="EMBL" id="DSAC01000024">
    <property type="protein sequence ID" value="HHO73370.1"/>
    <property type="molecule type" value="Genomic_DNA"/>
</dbReference>
<proteinExistence type="inferred from homology"/>
<reference evidence="7" key="1">
    <citation type="journal article" date="2020" name="mSystems">
        <title>Genome- and Community-Level Interaction Insights into Carbon Utilization and Element Cycling Functions of Hydrothermarchaeota in Hydrothermal Sediment.</title>
        <authorList>
            <person name="Zhou Z."/>
            <person name="Liu Y."/>
            <person name="Xu W."/>
            <person name="Pan J."/>
            <person name="Luo Z.H."/>
            <person name="Li M."/>
        </authorList>
    </citation>
    <scope>NUCLEOTIDE SEQUENCE [LARGE SCALE GENOMIC DNA]</scope>
    <source>
        <strain evidence="7">SpSt-114</strain>
    </source>
</reference>
<organism evidence="7">
    <name type="scientific">Thermocrinis ruber</name>
    <dbReference type="NCBI Taxonomy" id="75906"/>
    <lineage>
        <taxon>Bacteria</taxon>
        <taxon>Pseudomonadati</taxon>
        <taxon>Aquificota</taxon>
        <taxon>Aquificia</taxon>
        <taxon>Aquificales</taxon>
        <taxon>Aquificaceae</taxon>
        <taxon>Thermocrinis</taxon>
    </lineage>
</organism>
<keyword evidence="2 4" id="KW-0694">RNA-binding</keyword>
<dbReference type="PANTHER" id="PTHR47683">
    <property type="entry name" value="PSEUDOURIDINE SYNTHASE FAMILY PROTEIN-RELATED"/>
    <property type="match status" value="1"/>
</dbReference>
<dbReference type="GO" id="GO:0000455">
    <property type="term" value="P:enzyme-directed rRNA pseudouridine synthesis"/>
    <property type="evidence" value="ECO:0007669"/>
    <property type="project" value="UniProtKB-ARBA"/>
</dbReference>
<dbReference type="PROSITE" id="PS50889">
    <property type="entry name" value="S4"/>
    <property type="match status" value="1"/>
</dbReference>
<dbReference type="CDD" id="cd02870">
    <property type="entry name" value="PseudoU_synth_RsuA_like"/>
    <property type="match status" value="1"/>
</dbReference>
<dbReference type="FunFam" id="3.10.290.10:FF:000003">
    <property type="entry name" value="Pseudouridine synthase"/>
    <property type="match status" value="1"/>
</dbReference>
<dbReference type="EC" id="5.4.99.-" evidence="5"/>
<dbReference type="InterPro" id="IPR020103">
    <property type="entry name" value="PsdUridine_synth_cat_dom_sf"/>
</dbReference>
<comment type="caution">
    <text evidence="7">The sequence shown here is derived from an EMBL/GenBank/DDBJ whole genome shotgun (WGS) entry which is preliminary data.</text>
</comment>
<dbReference type="Gene3D" id="3.30.70.580">
    <property type="entry name" value="Pseudouridine synthase I, catalytic domain, N-terminal subdomain"/>
    <property type="match status" value="1"/>
</dbReference>
<evidence type="ECO:0000259" key="6">
    <source>
        <dbReference type="SMART" id="SM00363"/>
    </source>
</evidence>